<feature type="transmembrane region" description="Helical" evidence="8">
    <location>
        <begin position="66"/>
        <end position="86"/>
    </location>
</feature>
<evidence type="ECO:0000256" key="8">
    <source>
        <dbReference type="SAM" id="Phobius"/>
    </source>
</evidence>
<comment type="similarity">
    <text evidence="2">Belongs to the binding-protein-dependent transport system permease family. AraH/RbsC subfamily.</text>
</comment>
<feature type="transmembrane region" description="Helical" evidence="8">
    <location>
        <begin position="37"/>
        <end position="54"/>
    </location>
</feature>
<keyword evidence="3" id="KW-1003">Cell membrane</keyword>
<keyword evidence="4 8" id="KW-0812">Transmembrane</keyword>
<name>A0AAV2VSD4_9VIBR</name>
<evidence type="ECO:0000313" key="10">
    <source>
        <dbReference type="Proteomes" id="UP000018211"/>
    </source>
</evidence>
<evidence type="ECO:0000256" key="7">
    <source>
        <dbReference type="SAM" id="MobiDB-lite"/>
    </source>
</evidence>
<dbReference type="GO" id="GO:0005886">
    <property type="term" value="C:plasma membrane"/>
    <property type="evidence" value="ECO:0007669"/>
    <property type="project" value="UniProtKB-SubCell"/>
</dbReference>
<dbReference type="Proteomes" id="UP000018211">
    <property type="component" value="Unassembled WGS sequence"/>
</dbReference>
<sequence>MDRTVTKMSTESATANTKPTNSAKPTNSNGNAFRTRYMLLIGLIVITAVGFSIANENFYSLANIGILLRSIAVLFLLSMAMTYIMLTAGIDLSVGSNVAFSGGVGVIVLTTTGIPVLGFAAALVAGVAIGFINGFFVGKLKLSAFMITLATMALARGLALVIYDADSIDVTDPVFLWLGGTSYGSFPVVIVFVALVYLVLATLLYRTAYGRDVYAVGSNEDTAYVNGRRPQRTIMSVYMLAGLMAGLAAIVTVGRVSSGQPWAGLYLEFDAITAVVLGGTSLFGGRGRLFGTILGVLLYGIIVNGLILTNTNPYLQSVIKGSILLGVVLIDTLSQRRHNANG</sequence>
<dbReference type="PANTHER" id="PTHR32196:SF63">
    <property type="entry name" value="INNER MEMBRANE ABC TRANSPORTER PERMEASE PROTEIN YJFF"/>
    <property type="match status" value="1"/>
</dbReference>
<feature type="transmembrane region" description="Helical" evidence="8">
    <location>
        <begin position="144"/>
        <end position="163"/>
    </location>
</feature>
<dbReference type="InterPro" id="IPR001851">
    <property type="entry name" value="ABC_transp_permease"/>
</dbReference>
<feature type="transmembrane region" description="Helical" evidence="8">
    <location>
        <begin position="289"/>
        <end position="308"/>
    </location>
</feature>
<dbReference type="CDD" id="cd06579">
    <property type="entry name" value="TM_PBP1_transp_AraH_like"/>
    <property type="match status" value="1"/>
</dbReference>
<dbReference type="Pfam" id="PF02653">
    <property type="entry name" value="BPD_transp_2"/>
    <property type="match status" value="1"/>
</dbReference>
<feature type="transmembrane region" description="Helical" evidence="8">
    <location>
        <begin position="183"/>
        <end position="205"/>
    </location>
</feature>
<comment type="subcellular location">
    <subcellularLocation>
        <location evidence="1">Cell inner membrane</location>
        <topology evidence="1">Multi-pass membrane protein</topology>
    </subcellularLocation>
</comment>
<evidence type="ECO:0000256" key="2">
    <source>
        <dbReference type="ARBA" id="ARBA00007942"/>
    </source>
</evidence>
<protein>
    <submittedName>
        <fullName evidence="9">Ribose/xylose/arabinose/galactoside ABC-type transport systems, permease component</fullName>
    </submittedName>
</protein>
<feature type="region of interest" description="Disordered" evidence="7">
    <location>
        <begin position="1"/>
        <end position="28"/>
    </location>
</feature>
<gene>
    <name evidence="9" type="ORF">VIBNISOn1_30165</name>
</gene>
<dbReference type="EMBL" id="CAOF01000120">
    <property type="protein sequence ID" value="CCO47470.1"/>
    <property type="molecule type" value="Genomic_DNA"/>
</dbReference>
<keyword evidence="6 8" id="KW-0472">Membrane</keyword>
<evidence type="ECO:0000256" key="1">
    <source>
        <dbReference type="ARBA" id="ARBA00004429"/>
    </source>
</evidence>
<dbReference type="PANTHER" id="PTHR32196">
    <property type="entry name" value="ABC TRANSPORTER PERMEASE PROTEIN YPHD-RELATED-RELATED"/>
    <property type="match status" value="1"/>
</dbReference>
<evidence type="ECO:0000256" key="3">
    <source>
        <dbReference type="ARBA" id="ARBA00022475"/>
    </source>
</evidence>
<comment type="caution">
    <text evidence="9">The sequence shown here is derived from an EMBL/GenBank/DDBJ whole genome shotgun (WGS) entry which is preliminary data.</text>
</comment>
<reference evidence="9 10" key="1">
    <citation type="journal article" date="2013" name="ISME J.">
        <title>Comparative genomics of pathogenic lineages of Vibrio nigripulchritudo identifies virulence-associated traits.</title>
        <authorList>
            <person name="Goudenege D."/>
            <person name="Labreuche Y."/>
            <person name="Krin E."/>
            <person name="Ansquer D."/>
            <person name="Mangenot S."/>
            <person name="Calteau A."/>
            <person name="Medigue C."/>
            <person name="Mazel D."/>
            <person name="Polz M.F."/>
            <person name="Le Roux F."/>
        </authorList>
    </citation>
    <scope>NUCLEOTIDE SEQUENCE [LARGE SCALE GENOMIC DNA]</scope>
    <source>
        <strain evidence="9 10">SOn1</strain>
    </source>
</reference>
<accession>A0AAV2VSD4</accession>
<feature type="transmembrane region" description="Helical" evidence="8">
    <location>
        <begin position="106"/>
        <end position="132"/>
    </location>
</feature>
<evidence type="ECO:0000256" key="4">
    <source>
        <dbReference type="ARBA" id="ARBA00022692"/>
    </source>
</evidence>
<feature type="transmembrane region" description="Helical" evidence="8">
    <location>
        <begin position="237"/>
        <end position="257"/>
    </location>
</feature>
<organism evidence="9 10">
    <name type="scientific">Vibrio nigripulchritudo SOn1</name>
    <dbReference type="NCBI Taxonomy" id="1238450"/>
    <lineage>
        <taxon>Bacteria</taxon>
        <taxon>Pseudomonadati</taxon>
        <taxon>Pseudomonadota</taxon>
        <taxon>Gammaproteobacteria</taxon>
        <taxon>Vibrionales</taxon>
        <taxon>Vibrionaceae</taxon>
        <taxon>Vibrio</taxon>
    </lineage>
</organism>
<keyword evidence="5 8" id="KW-1133">Transmembrane helix</keyword>
<evidence type="ECO:0000313" key="9">
    <source>
        <dbReference type="EMBL" id="CCO47470.1"/>
    </source>
</evidence>
<evidence type="ECO:0000256" key="5">
    <source>
        <dbReference type="ARBA" id="ARBA00022989"/>
    </source>
</evidence>
<evidence type="ECO:0000256" key="6">
    <source>
        <dbReference type="ARBA" id="ARBA00023136"/>
    </source>
</evidence>
<proteinExistence type="inferred from homology"/>
<dbReference type="GO" id="GO:0022857">
    <property type="term" value="F:transmembrane transporter activity"/>
    <property type="evidence" value="ECO:0007669"/>
    <property type="project" value="InterPro"/>
</dbReference>
<dbReference type="AlphaFoldDB" id="A0AAV2VSD4"/>